<dbReference type="PROSITE" id="PS50011">
    <property type="entry name" value="PROTEIN_KINASE_DOM"/>
    <property type="match status" value="1"/>
</dbReference>
<evidence type="ECO:0000256" key="2">
    <source>
        <dbReference type="ARBA" id="ARBA00022741"/>
    </source>
</evidence>
<dbReference type="SMART" id="SM00219">
    <property type="entry name" value="TyrKc"/>
    <property type="match status" value="1"/>
</dbReference>
<dbReference type="Gene3D" id="1.10.510.10">
    <property type="entry name" value="Transferase(Phosphotransferase) domain 1"/>
    <property type="match status" value="1"/>
</dbReference>
<evidence type="ECO:0000259" key="6">
    <source>
        <dbReference type="PROSITE" id="PS50011"/>
    </source>
</evidence>
<dbReference type="Proteomes" id="UP000789901">
    <property type="component" value="Unassembled WGS sequence"/>
</dbReference>
<evidence type="ECO:0000256" key="5">
    <source>
        <dbReference type="SAM" id="MobiDB-lite"/>
    </source>
</evidence>
<sequence>NNRQNIINNDECQDDTTQPPAQNNNNKSPEYLSPYPNVHDIEQPVCDIELSELSNLEFLAEGGFGKVYKARWKRQLVAVKTVSRRDPKQLKDFNRELNALRKSKNCKKYIIQFLGLSKGHEIGEYILVMQHDYELTFSLCNGLRENRQVGMPWDYVNIYEKCWNPDPAFRPADATEILNDLEKLKKKPTLIENDIYTTEPSYHNNYSGPKIIIEDTDKMRDVGPTNKMQLHLSQHDFEPLFNEVYKLEEIRKSNESSDNVQLNKIIYEVLSQCILEAKHHVERIHIRKSYLPKFVTLENYTYFKNLVDNLKGINKFMENISHIKGLKSFIQNIDSGISCELLKTEYSKLLEEYHKSMSSLGFTIQKDDQAMDVDDDVEETKKIIQALQYNFKDRNELMFEIIHRISDDMQNSGRSGVAFKKYICHHQKALKPYSPCKNKCSCSSYQNNTLDHQAFLNNLKSLMNMTEFYGIIHDETYPDSICTEWSEHASTVKYNFKCEIYSFGILLWELANQKPPYEDGKDRKDLNKIISFIHQNKKYFNNSIPEEYAEISIKATNEAPIERPTICDMHKVLYNL</sequence>
<feature type="non-terminal residue" evidence="7">
    <location>
        <position position="576"/>
    </location>
</feature>
<dbReference type="PANTHER" id="PTHR44329">
    <property type="entry name" value="SERINE/THREONINE-PROTEIN KINASE TNNI3K-RELATED"/>
    <property type="match status" value="1"/>
</dbReference>
<evidence type="ECO:0000256" key="3">
    <source>
        <dbReference type="ARBA" id="ARBA00022777"/>
    </source>
</evidence>
<dbReference type="InterPro" id="IPR011009">
    <property type="entry name" value="Kinase-like_dom_sf"/>
</dbReference>
<dbReference type="InterPro" id="IPR051681">
    <property type="entry name" value="Ser/Thr_Kinases-Pseudokinases"/>
</dbReference>
<feature type="compositionally biased region" description="Polar residues" evidence="5">
    <location>
        <begin position="1"/>
        <end position="28"/>
    </location>
</feature>
<comment type="caution">
    <text evidence="7">The sequence shown here is derived from an EMBL/GenBank/DDBJ whole genome shotgun (WGS) entry which is preliminary data.</text>
</comment>
<evidence type="ECO:0000256" key="4">
    <source>
        <dbReference type="ARBA" id="ARBA00022840"/>
    </source>
</evidence>
<name>A0ABN7VYX2_GIGMA</name>
<keyword evidence="3" id="KW-0418">Kinase</keyword>
<keyword evidence="1" id="KW-0808">Transferase</keyword>
<dbReference type="EMBL" id="CAJVQB010025998">
    <property type="protein sequence ID" value="CAG8807674.1"/>
    <property type="molecule type" value="Genomic_DNA"/>
</dbReference>
<accession>A0ABN7VYX2</accession>
<feature type="non-terminal residue" evidence="7">
    <location>
        <position position="1"/>
    </location>
</feature>
<dbReference type="PANTHER" id="PTHR44329:SF288">
    <property type="entry name" value="MITOGEN-ACTIVATED PROTEIN KINASE KINASE KINASE 20"/>
    <property type="match status" value="1"/>
</dbReference>
<organism evidence="7 8">
    <name type="scientific">Gigaspora margarita</name>
    <dbReference type="NCBI Taxonomy" id="4874"/>
    <lineage>
        <taxon>Eukaryota</taxon>
        <taxon>Fungi</taxon>
        <taxon>Fungi incertae sedis</taxon>
        <taxon>Mucoromycota</taxon>
        <taxon>Glomeromycotina</taxon>
        <taxon>Glomeromycetes</taxon>
        <taxon>Diversisporales</taxon>
        <taxon>Gigasporaceae</taxon>
        <taxon>Gigaspora</taxon>
    </lineage>
</organism>
<protein>
    <submittedName>
        <fullName evidence="7">23970_t:CDS:1</fullName>
    </submittedName>
</protein>
<dbReference type="InterPro" id="IPR000719">
    <property type="entry name" value="Prot_kinase_dom"/>
</dbReference>
<gene>
    <name evidence="7" type="ORF">GMARGA_LOCUS24547</name>
</gene>
<evidence type="ECO:0000313" key="8">
    <source>
        <dbReference type="Proteomes" id="UP000789901"/>
    </source>
</evidence>
<keyword evidence="4" id="KW-0067">ATP-binding</keyword>
<dbReference type="SUPFAM" id="SSF56112">
    <property type="entry name" value="Protein kinase-like (PK-like)"/>
    <property type="match status" value="3"/>
</dbReference>
<evidence type="ECO:0000256" key="1">
    <source>
        <dbReference type="ARBA" id="ARBA00022679"/>
    </source>
</evidence>
<keyword evidence="2" id="KW-0547">Nucleotide-binding</keyword>
<evidence type="ECO:0000313" key="7">
    <source>
        <dbReference type="EMBL" id="CAG8807674.1"/>
    </source>
</evidence>
<feature type="domain" description="Protein kinase" evidence="6">
    <location>
        <begin position="53"/>
        <end position="573"/>
    </location>
</feature>
<proteinExistence type="predicted"/>
<dbReference type="InterPro" id="IPR001245">
    <property type="entry name" value="Ser-Thr/Tyr_kinase_cat_dom"/>
</dbReference>
<dbReference type="Gene3D" id="3.30.200.20">
    <property type="entry name" value="Phosphorylase Kinase, domain 1"/>
    <property type="match status" value="1"/>
</dbReference>
<dbReference type="InterPro" id="IPR020635">
    <property type="entry name" value="Tyr_kinase_cat_dom"/>
</dbReference>
<keyword evidence="8" id="KW-1185">Reference proteome</keyword>
<feature type="region of interest" description="Disordered" evidence="5">
    <location>
        <begin position="1"/>
        <end position="34"/>
    </location>
</feature>
<reference evidence="7 8" key="1">
    <citation type="submission" date="2021-06" db="EMBL/GenBank/DDBJ databases">
        <authorList>
            <person name="Kallberg Y."/>
            <person name="Tangrot J."/>
            <person name="Rosling A."/>
        </authorList>
    </citation>
    <scope>NUCLEOTIDE SEQUENCE [LARGE SCALE GENOMIC DNA]</scope>
    <source>
        <strain evidence="7 8">120-4 pot B 10/14</strain>
    </source>
</reference>
<dbReference type="Pfam" id="PF07714">
    <property type="entry name" value="PK_Tyr_Ser-Thr"/>
    <property type="match status" value="2"/>
</dbReference>